<keyword evidence="2 3" id="KW-0961">Cell wall biogenesis/degradation</keyword>
<dbReference type="InterPro" id="IPR012997">
    <property type="entry name" value="RplA"/>
</dbReference>
<dbReference type="Gene3D" id="2.40.40.10">
    <property type="entry name" value="RlpA-like domain"/>
    <property type="match status" value="1"/>
</dbReference>
<accession>A0ABN1EYB7</accession>
<dbReference type="EMBL" id="BAAAFZ010000015">
    <property type="protein sequence ID" value="GAA0577589.1"/>
    <property type="molecule type" value="Genomic_DNA"/>
</dbReference>
<dbReference type="PROSITE" id="PS51257">
    <property type="entry name" value="PROKAR_LIPOPROTEIN"/>
    <property type="match status" value="1"/>
</dbReference>
<gene>
    <name evidence="3" type="primary">rlpA</name>
    <name evidence="7" type="ORF">GCM10009416_15180</name>
</gene>
<dbReference type="Pfam" id="PF03330">
    <property type="entry name" value="DPBB_1"/>
    <property type="match status" value="1"/>
</dbReference>
<dbReference type="PANTHER" id="PTHR34183:SF8">
    <property type="entry name" value="ENDOLYTIC PEPTIDOGLYCAN TRANSGLYCOSYLASE RLPA-RELATED"/>
    <property type="match status" value="1"/>
</dbReference>
<feature type="compositionally biased region" description="Low complexity" evidence="5">
    <location>
        <begin position="29"/>
        <end position="41"/>
    </location>
</feature>
<dbReference type="Proteomes" id="UP001501588">
    <property type="component" value="Unassembled WGS sequence"/>
</dbReference>
<proteinExistence type="inferred from homology"/>
<feature type="domain" description="RlpA-like protein double-psi beta-barrel" evidence="6">
    <location>
        <begin position="52"/>
        <end position="140"/>
    </location>
</feature>
<evidence type="ECO:0000256" key="4">
    <source>
        <dbReference type="RuleBase" id="RU003495"/>
    </source>
</evidence>
<keyword evidence="8" id="KW-1185">Reference proteome</keyword>
<keyword evidence="3" id="KW-0564">Palmitate</keyword>
<dbReference type="NCBIfam" id="TIGR00413">
    <property type="entry name" value="rlpA"/>
    <property type="match status" value="1"/>
</dbReference>
<dbReference type="CDD" id="cd22268">
    <property type="entry name" value="DPBB_RlpA-like"/>
    <property type="match status" value="1"/>
</dbReference>
<feature type="compositionally biased region" description="Basic and acidic residues" evidence="5">
    <location>
        <begin position="42"/>
        <end position="54"/>
    </location>
</feature>
<keyword evidence="1 3" id="KW-0456">Lyase</keyword>
<evidence type="ECO:0000256" key="1">
    <source>
        <dbReference type="ARBA" id="ARBA00023239"/>
    </source>
</evidence>
<keyword evidence="3" id="KW-0449">Lipoprotein</keyword>
<dbReference type="RefSeq" id="WP_343894602.1">
    <property type="nucleotide sequence ID" value="NZ_BAAAFZ010000015.1"/>
</dbReference>
<evidence type="ECO:0000256" key="2">
    <source>
        <dbReference type="ARBA" id="ARBA00023316"/>
    </source>
</evidence>
<feature type="region of interest" description="Disordered" evidence="5">
    <location>
        <begin position="29"/>
        <end position="89"/>
    </location>
</feature>
<protein>
    <recommendedName>
        <fullName evidence="3">Endolytic peptidoglycan transglycosylase RlpA</fullName>
        <ecNumber evidence="3">4.2.2.-</ecNumber>
    </recommendedName>
</protein>
<comment type="similarity">
    <text evidence="3 4">Belongs to the RlpA family.</text>
</comment>
<sequence>MLKSFNFAAAVTVLGLGLGLAACDRMPIPQAEASPKQQQQEAKQKPEPRPHEGEASYYGSQFNGRKMANGERFNPNSNSAAHRTLPLGTTAKVTNLENGRSVTVKVEDRGPYARGRVIDLSPRNAEELGMKKAGTAPVRVTPVEVPERDARSGRGGESRQAQR</sequence>
<evidence type="ECO:0000256" key="5">
    <source>
        <dbReference type="SAM" id="MobiDB-lite"/>
    </source>
</evidence>
<dbReference type="PANTHER" id="PTHR34183">
    <property type="entry name" value="ENDOLYTIC PEPTIDOGLYCAN TRANSGLYCOSYLASE RLPA"/>
    <property type="match status" value="1"/>
</dbReference>
<dbReference type="InterPro" id="IPR034718">
    <property type="entry name" value="RlpA"/>
</dbReference>
<evidence type="ECO:0000256" key="3">
    <source>
        <dbReference type="HAMAP-Rule" id="MF_02071"/>
    </source>
</evidence>
<feature type="region of interest" description="Disordered" evidence="5">
    <location>
        <begin position="128"/>
        <end position="163"/>
    </location>
</feature>
<dbReference type="InterPro" id="IPR036908">
    <property type="entry name" value="RlpA-like_sf"/>
</dbReference>
<organism evidence="7 8">
    <name type="scientific">Craurococcus roseus</name>
    <dbReference type="NCBI Taxonomy" id="77585"/>
    <lineage>
        <taxon>Bacteria</taxon>
        <taxon>Pseudomonadati</taxon>
        <taxon>Pseudomonadota</taxon>
        <taxon>Alphaproteobacteria</taxon>
        <taxon>Acetobacterales</taxon>
        <taxon>Acetobacteraceae</taxon>
        <taxon>Craurococcus</taxon>
    </lineage>
</organism>
<reference evidence="7 8" key="1">
    <citation type="journal article" date="2019" name="Int. J. Syst. Evol. Microbiol.">
        <title>The Global Catalogue of Microorganisms (GCM) 10K type strain sequencing project: providing services to taxonomists for standard genome sequencing and annotation.</title>
        <authorList>
            <consortium name="The Broad Institute Genomics Platform"/>
            <consortium name="The Broad Institute Genome Sequencing Center for Infectious Disease"/>
            <person name="Wu L."/>
            <person name="Ma J."/>
        </authorList>
    </citation>
    <scope>NUCLEOTIDE SEQUENCE [LARGE SCALE GENOMIC DNA]</scope>
    <source>
        <strain evidence="7 8">JCM 9933</strain>
    </source>
</reference>
<feature type="compositionally biased region" description="Basic and acidic residues" evidence="5">
    <location>
        <begin position="145"/>
        <end position="157"/>
    </location>
</feature>
<keyword evidence="3" id="KW-0472">Membrane</keyword>
<comment type="caution">
    <text evidence="7">The sequence shown here is derived from an EMBL/GenBank/DDBJ whole genome shotgun (WGS) entry which is preliminary data.</text>
</comment>
<dbReference type="EC" id="4.2.2.-" evidence="3"/>
<dbReference type="SUPFAM" id="SSF50685">
    <property type="entry name" value="Barwin-like endoglucanases"/>
    <property type="match status" value="1"/>
</dbReference>
<keyword evidence="3" id="KW-1003">Cell membrane</keyword>
<evidence type="ECO:0000259" key="6">
    <source>
        <dbReference type="Pfam" id="PF03330"/>
    </source>
</evidence>
<dbReference type="InterPro" id="IPR009009">
    <property type="entry name" value="RlpA-like_DPBB"/>
</dbReference>
<dbReference type="HAMAP" id="MF_02071">
    <property type="entry name" value="RlpA"/>
    <property type="match status" value="1"/>
</dbReference>
<name>A0ABN1EYB7_9PROT</name>
<comment type="subcellular location">
    <subcellularLocation>
        <location evidence="3">Cell membrane</location>
        <topology evidence="3">Lipid-anchor</topology>
    </subcellularLocation>
</comment>
<evidence type="ECO:0000313" key="8">
    <source>
        <dbReference type="Proteomes" id="UP001501588"/>
    </source>
</evidence>
<evidence type="ECO:0000313" key="7">
    <source>
        <dbReference type="EMBL" id="GAA0577589.1"/>
    </source>
</evidence>
<comment type="function">
    <text evidence="3">Lytic transglycosylase with a strong preference for naked glycan strands that lack stem peptides.</text>
</comment>